<keyword evidence="1" id="KW-0812">Transmembrane</keyword>
<keyword evidence="1" id="KW-1133">Transmembrane helix</keyword>
<organism evidence="2 3">
    <name type="scientific">Ancylostoma caninum</name>
    <name type="common">Dog hookworm</name>
    <dbReference type="NCBI Taxonomy" id="29170"/>
    <lineage>
        <taxon>Eukaryota</taxon>
        <taxon>Metazoa</taxon>
        <taxon>Ecdysozoa</taxon>
        <taxon>Nematoda</taxon>
        <taxon>Chromadorea</taxon>
        <taxon>Rhabditida</taxon>
        <taxon>Rhabditina</taxon>
        <taxon>Rhabditomorpha</taxon>
        <taxon>Strongyloidea</taxon>
        <taxon>Ancylostomatidae</taxon>
        <taxon>Ancylostomatinae</taxon>
        <taxon>Ancylostoma</taxon>
    </lineage>
</organism>
<evidence type="ECO:0000313" key="3">
    <source>
        <dbReference type="Proteomes" id="UP000252519"/>
    </source>
</evidence>
<evidence type="ECO:0000313" key="2">
    <source>
        <dbReference type="EMBL" id="RCN40688.1"/>
    </source>
</evidence>
<sequence>MDSTTVCDHVEDVMLSSDVLSLTISISPVVAEGIVSSIGFFFSGEMCLPSLSPGEMYCRRNGQERYDFLASKIYFIYHILFQLLFTGVLQALRLIFCKHPSV</sequence>
<keyword evidence="1" id="KW-0472">Membrane</keyword>
<gene>
    <name evidence="2" type="ORF">ANCCAN_13391</name>
</gene>
<evidence type="ECO:0000256" key="1">
    <source>
        <dbReference type="SAM" id="Phobius"/>
    </source>
</evidence>
<dbReference type="AlphaFoldDB" id="A0A368GAF9"/>
<keyword evidence="3" id="KW-1185">Reference proteome</keyword>
<reference evidence="2 3" key="1">
    <citation type="submission" date="2014-10" db="EMBL/GenBank/DDBJ databases">
        <title>Draft genome of the hookworm Ancylostoma caninum.</title>
        <authorList>
            <person name="Mitreva M."/>
        </authorList>
    </citation>
    <scope>NUCLEOTIDE SEQUENCE [LARGE SCALE GENOMIC DNA]</scope>
    <source>
        <strain evidence="2 3">Baltimore</strain>
    </source>
</reference>
<name>A0A368GAF9_ANCCA</name>
<comment type="caution">
    <text evidence="2">The sequence shown here is derived from an EMBL/GenBank/DDBJ whole genome shotgun (WGS) entry which is preliminary data.</text>
</comment>
<dbReference type="EMBL" id="JOJR01000273">
    <property type="protein sequence ID" value="RCN40688.1"/>
    <property type="molecule type" value="Genomic_DNA"/>
</dbReference>
<dbReference type="Proteomes" id="UP000252519">
    <property type="component" value="Unassembled WGS sequence"/>
</dbReference>
<proteinExistence type="predicted"/>
<feature type="transmembrane region" description="Helical" evidence="1">
    <location>
        <begin position="74"/>
        <end position="96"/>
    </location>
</feature>
<accession>A0A368GAF9</accession>
<feature type="transmembrane region" description="Helical" evidence="1">
    <location>
        <begin position="20"/>
        <end position="42"/>
    </location>
</feature>
<feature type="non-terminal residue" evidence="2">
    <location>
        <position position="102"/>
    </location>
</feature>
<protein>
    <submittedName>
        <fullName evidence="2">Uncharacterized protein</fullName>
    </submittedName>
</protein>